<feature type="domain" description="H repeat-associated protein N-terminal" evidence="3">
    <location>
        <begin position="32"/>
        <end position="118"/>
    </location>
</feature>
<dbReference type="InterPro" id="IPR002559">
    <property type="entry name" value="Transposase_11"/>
</dbReference>
<comment type="caution">
    <text evidence="4">The sequence shown here is derived from an EMBL/GenBank/DDBJ whole genome shotgun (WGS) entry which is preliminary data.</text>
</comment>
<evidence type="ECO:0008006" key="6">
    <source>
        <dbReference type="Google" id="ProtNLM"/>
    </source>
</evidence>
<evidence type="ECO:0000259" key="2">
    <source>
        <dbReference type="Pfam" id="PF01609"/>
    </source>
</evidence>
<keyword evidence="1" id="KW-0472">Membrane</keyword>
<dbReference type="InterPro" id="IPR032806">
    <property type="entry name" value="YbfD_N"/>
</dbReference>
<dbReference type="EMBL" id="LJSN01000004">
    <property type="protein sequence ID" value="PNE36930.1"/>
    <property type="molecule type" value="Genomic_DNA"/>
</dbReference>
<dbReference type="PANTHER" id="PTHR30298:SF0">
    <property type="entry name" value="PROTEIN YBFL-RELATED"/>
    <property type="match status" value="1"/>
</dbReference>
<keyword evidence="1" id="KW-1133">Transmembrane helix</keyword>
<evidence type="ECO:0000313" key="4">
    <source>
        <dbReference type="EMBL" id="PNE36930.1"/>
    </source>
</evidence>
<gene>
    <name evidence="4" type="ORF">AOB60_36855</name>
</gene>
<feature type="transmembrane region" description="Helical" evidence="1">
    <location>
        <begin position="50"/>
        <end position="72"/>
    </location>
</feature>
<dbReference type="GO" id="GO:0003677">
    <property type="term" value="F:DNA binding"/>
    <property type="evidence" value="ECO:0007669"/>
    <property type="project" value="InterPro"/>
</dbReference>
<dbReference type="GO" id="GO:0006313">
    <property type="term" value="P:DNA transposition"/>
    <property type="evidence" value="ECO:0007669"/>
    <property type="project" value="InterPro"/>
</dbReference>
<organism evidence="4 5">
    <name type="scientific">Streptomyces noursei</name>
    <name type="common">Streptomyces albulus</name>
    <dbReference type="NCBI Taxonomy" id="1971"/>
    <lineage>
        <taxon>Bacteria</taxon>
        <taxon>Bacillati</taxon>
        <taxon>Actinomycetota</taxon>
        <taxon>Actinomycetes</taxon>
        <taxon>Kitasatosporales</taxon>
        <taxon>Streptomycetaceae</taxon>
        <taxon>Streptomyces</taxon>
    </lineage>
</organism>
<dbReference type="InterPro" id="IPR051698">
    <property type="entry name" value="Transposase_11-like"/>
</dbReference>
<dbReference type="InterPro" id="IPR047647">
    <property type="entry name" value="ISAs1_transpos"/>
</dbReference>
<feature type="domain" description="Transposase IS4-like" evidence="2">
    <location>
        <begin position="126"/>
        <end position="354"/>
    </location>
</feature>
<name>A0A2N8P7F8_STRNR</name>
<proteinExistence type="predicted"/>
<dbReference type="Proteomes" id="UP000236047">
    <property type="component" value="Unassembled WGS sequence"/>
</dbReference>
<protein>
    <recommendedName>
        <fullName evidence="6">Transposase</fullName>
    </recommendedName>
</protein>
<dbReference type="GO" id="GO:0004803">
    <property type="term" value="F:transposase activity"/>
    <property type="evidence" value="ECO:0007669"/>
    <property type="project" value="InterPro"/>
</dbReference>
<dbReference type="AlphaFoldDB" id="A0A2N8P7F8"/>
<keyword evidence="5" id="KW-1185">Reference proteome</keyword>
<dbReference type="RefSeq" id="WP_102926468.1">
    <property type="nucleotide sequence ID" value="NZ_LJSN01000004.1"/>
</dbReference>
<accession>A0A2N8P7F8</accession>
<keyword evidence="1" id="KW-0812">Transmembrane</keyword>
<evidence type="ECO:0000313" key="5">
    <source>
        <dbReference type="Proteomes" id="UP000236047"/>
    </source>
</evidence>
<dbReference type="PANTHER" id="PTHR30298">
    <property type="entry name" value="H REPEAT-ASSOCIATED PREDICTED TRANSPOSASE"/>
    <property type="match status" value="1"/>
</dbReference>
<reference evidence="5" key="1">
    <citation type="submission" date="2015-09" db="EMBL/GenBank/DDBJ databases">
        <authorList>
            <person name="Graham D.E."/>
            <person name="Mahan K.M."/>
            <person name="Klingeman D.M."/>
            <person name="Fida T."/>
            <person name="Giannone R.J."/>
            <person name="Hettich R.L."/>
            <person name="Parry R.J."/>
            <person name="Spain J.C."/>
        </authorList>
    </citation>
    <scope>NUCLEOTIDE SEQUENCE [LARGE SCALE GENOMIC DNA]</scope>
    <source>
        <strain evidence="5">JCM 4701</strain>
    </source>
</reference>
<evidence type="ECO:0000259" key="3">
    <source>
        <dbReference type="Pfam" id="PF13808"/>
    </source>
</evidence>
<dbReference type="NCBIfam" id="NF033564">
    <property type="entry name" value="transpos_ISAs1"/>
    <property type="match status" value="1"/>
</dbReference>
<sequence length="386" mass="42135">MPFSTIEVLSCQRARMADVPTAEPEEVVHLAEVLQALPDPRRRQGRRYRLGALLALCTLAVLGGAATLVSIARFTAGAPPEIRARLGLGARVPRACTLGRLLARIDADALDRAVGDWLAGQFHPGGLRALAVDGKSLRGSRTATRTAVHLLAAVPHGEKTVVAQRQVDSKSNEITAFRPLLAPLQLAGTLVTFDALLTQTDHARFLVEEKKAHYVAVVKGNHPTLQAVLKKLPWRDVPLLDKPRTAGHGRDEIRRLKAVTVTQLAFPHAVQALQIVRRRRDVRTGKVTHERLYAVTSLAAEQATAAQLATAVRGHWQIEALHHIRDTTFNEDACRIRTGNAPRALATLRNLAIALAHPVGWTNHAEATDHYRSHPDHALDLITPTN</sequence>
<dbReference type="Pfam" id="PF13808">
    <property type="entry name" value="DDE_Tnp_1_assoc"/>
    <property type="match status" value="1"/>
</dbReference>
<evidence type="ECO:0000256" key="1">
    <source>
        <dbReference type="SAM" id="Phobius"/>
    </source>
</evidence>
<dbReference type="Pfam" id="PF01609">
    <property type="entry name" value="DDE_Tnp_1"/>
    <property type="match status" value="1"/>
</dbReference>